<feature type="transmembrane region" description="Helical" evidence="6">
    <location>
        <begin position="301"/>
        <end position="325"/>
    </location>
</feature>
<protein>
    <submittedName>
        <fullName evidence="7">Putative PurR-regulated permease PerM</fullName>
    </submittedName>
</protein>
<evidence type="ECO:0000256" key="3">
    <source>
        <dbReference type="ARBA" id="ARBA00022692"/>
    </source>
</evidence>
<evidence type="ECO:0000256" key="6">
    <source>
        <dbReference type="SAM" id="Phobius"/>
    </source>
</evidence>
<keyword evidence="5 6" id="KW-0472">Membrane</keyword>
<dbReference type="PANTHER" id="PTHR21716:SF64">
    <property type="entry name" value="AI-2 TRANSPORT PROTEIN TQSA"/>
    <property type="match status" value="1"/>
</dbReference>
<evidence type="ECO:0000256" key="5">
    <source>
        <dbReference type="ARBA" id="ARBA00023136"/>
    </source>
</evidence>
<feature type="transmembrane region" description="Helical" evidence="6">
    <location>
        <begin position="196"/>
        <end position="218"/>
    </location>
</feature>
<evidence type="ECO:0000256" key="4">
    <source>
        <dbReference type="ARBA" id="ARBA00022989"/>
    </source>
</evidence>
<reference evidence="7 8" key="1">
    <citation type="submission" date="2020-03" db="EMBL/GenBank/DDBJ databases">
        <title>Genomic Encyclopedia of Type Strains, Phase IV (KMG-IV): sequencing the most valuable type-strain genomes for metagenomic binning, comparative biology and taxonomic classification.</title>
        <authorList>
            <person name="Goeker M."/>
        </authorList>
    </citation>
    <scope>NUCLEOTIDE SEQUENCE [LARGE SCALE GENOMIC DNA]</scope>
    <source>
        <strain evidence="7 8">DSM 16846</strain>
    </source>
</reference>
<name>A0A7X6BGN3_9SPHN</name>
<accession>A0A7X6BGN3</accession>
<feature type="transmembrane region" description="Helical" evidence="6">
    <location>
        <begin position="141"/>
        <end position="160"/>
    </location>
</feature>
<keyword evidence="4 6" id="KW-1133">Transmembrane helix</keyword>
<comment type="caution">
    <text evidence="7">The sequence shown here is derived from an EMBL/GenBank/DDBJ whole genome shotgun (WGS) entry which is preliminary data.</text>
</comment>
<evidence type="ECO:0000313" key="7">
    <source>
        <dbReference type="EMBL" id="NJC06624.1"/>
    </source>
</evidence>
<evidence type="ECO:0000256" key="2">
    <source>
        <dbReference type="ARBA" id="ARBA00009773"/>
    </source>
</evidence>
<dbReference type="RefSeq" id="WP_168069950.1">
    <property type="nucleotide sequence ID" value="NZ_JAATJC010000001.1"/>
</dbReference>
<feature type="transmembrane region" description="Helical" evidence="6">
    <location>
        <begin position="32"/>
        <end position="50"/>
    </location>
</feature>
<keyword evidence="8" id="KW-1185">Reference proteome</keyword>
<dbReference type="Pfam" id="PF01594">
    <property type="entry name" value="AI-2E_transport"/>
    <property type="match status" value="1"/>
</dbReference>
<gene>
    <name evidence="7" type="ORF">GGQ97_002417</name>
</gene>
<sequence length="363" mass="38694">MESPPRPRSGAGALTLIAVAAGLWLLHWLADIITPLVVAAVLVVLVQALIHAIDKRWPWMPTWLVVVFAAVLIIATLGVAMLVLIEGVSEIAAQAPALYERIDGILATLSRTLELEQPLQLTGLVGNINVPQFAGRVLGGVQGLVSTLLLVILYFAFLLAERRKVARKVRGSTGDGARSRSILQGIGQVGKDIETYVWVQTLTGVMLASGASIVMFAVGLDNALFWTFLLFLLSFIPIVGVTAGSLAPAAFALLQFPTLTPALIIFGGIQLVAFIIGNLVYPRMQADAQNISPVATLLSLAFWSFLWGMPGAFLSVPLTLTLMLICAQFDQARWVAVMLSNDGTPAAVRKRPKAPASSARKGA</sequence>
<dbReference type="AlphaFoldDB" id="A0A7X6BGN3"/>
<comment type="subcellular location">
    <subcellularLocation>
        <location evidence="1">Membrane</location>
        <topology evidence="1">Multi-pass membrane protein</topology>
    </subcellularLocation>
</comment>
<comment type="similarity">
    <text evidence="2">Belongs to the autoinducer-2 exporter (AI-2E) (TC 2.A.86) family.</text>
</comment>
<dbReference type="InterPro" id="IPR002549">
    <property type="entry name" value="AI-2E-like"/>
</dbReference>
<dbReference type="EMBL" id="JAATJC010000001">
    <property type="protein sequence ID" value="NJC06624.1"/>
    <property type="molecule type" value="Genomic_DNA"/>
</dbReference>
<feature type="transmembrane region" description="Helical" evidence="6">
    <location>
        <begin position="259"/>
        <end position="281"/>
    </location>
</feature>
<proteinExistence type="inferred from homology"/>
<dbReference type="GO" id="GO:0055085">
    <property type="term" value="P:transmembrane transport"/>
    <property type="evidence" value="ECO:0007669"/>
    <property type="project" value="TreeGrafter"/>
</dbReference>
<evidence type="ECO:0000313" key="8">
    <source>
        <dbReference type="Proteomes" id="UP000558192"/>
    </source>
</evidence>
<organism evidence="7 8">
    <name type="scientific">Sphingomonas kaistensis</name>
    <dbReference type="NCBI Taxonomy" id="298708"/>
    <lineage>
        <taxon>Bacteria</taxon>
        <taxon>Pseudomonadati</taxon>
        <taxon>Pseudomonadota</taxon>
        <taxon>Alphaproteobacteria</taxon>
        <taxon>Sphingomonadales</taxon>
        <taxon>Sphingomonadaceae</taxon>
        <taxon>Sphingomonas</taxon>
    </lineage>
</organism>
<evidence type="ECO:0000256" key="1">
    <source>
        <dbReference type="ARBA" id="ARBA00004141"/>
    </source>
</evidence>
<feature type="transmembrane region" description="Helical" evidence="6">
    <location>
        <begin position="62"/>
        <end position="85"/>
    </location>
</feature>
<keyword evidence="3 6" id="KW-0812">Transmembrane</keyword>
<feature type="transmembrane region" description="Helical" evidence="6">
    <location>
        <begin position="224"/>
        <end position="247"/>
    </location>
</feature>
<dbReference type="Proteomes" id="UP000558192">
    <property type="component" value="Unassembled WGS sequence"/>
</dbReference>
<dbReference type="PANTHER" id="PTHR21716">
    <property type="entry name" value="TRANSMEMBRANE PROTEIN"/>
    <property type="match status" value="1"/>
</dbReference>
<dbReference type="GO" id="GO:0016020">
    <property type="term" value="C:membrane"/>
    <property type="evidence" value="ECO:0007669"/>
    <property type="project" value="UniProtKB-SubCell"/>
</dbReference>
<feature type="transmembrane region" description="Helical" evidence="6">
    <location>
        <begin position="9"/>
        <end position="26"/>
    </location>
</feature>